<dbReference type="GO" id="GO:0003677">
    <property type="term" value="F:DNA binding"/>
    <property type="evidence" value="ECO:0007669"/>
    <property type="project" value="UniProtKB-KW"/>
</dbReference>
<proteinExistence type="predicted"/>
<name>A0A7X2N3D3_9FIRM</name>
<comment type="caution">
    <text evidence="7">The sequence shown here is derived from an EMBL/GenBank/DDBJ whole genome shotgun (WGS) entry which is preliminary data.</text>
</comment>
<evidence type="ECO:0000256" key="3">
    <source>
        <dbReference type="ARBA" id="ARBA00023125"/>
    </source>
</evidence>
<reference evidence="7 8" key="1">
    <citation type="submission" date="2019-08" db="EMBL/GenBank/DDBJ databases">
        <title>In-depth cultivation of the pig gut microbiome towards novel bacterial diversity and tailored functional studies.</title>
        <authorList>
            <person name="Wylensek D."/>
            <person name="Hitch T.C.A."/>
            <person name="Clavel T."/>
        </authorList>
    </citation>
    <scope>NUCLEOTIDE SEQUENCE [LARGE SCALE GENOMIC DNA]</scope>
    <source>
        <strain evidence="7 8">LKV-178-WT-2G</strain>
    </source>
</reference>
<evidence type="ECO:0000313" key="8">
    <source>
        <dbReference type="Proteomes" id="UP000470082"/>
    </source>
</evidence>
<organism evidence="7 8">
    <name type="scientific">Floccifex porci</name>
    <dbReference type="NCBI Taxonomy" id="2606629"/>
    <lineage>
        <taxon>Bacteria</taxon>
        <taxon>Bacillati</taxon>
        <taxon>Bacillota</taxon>
        <taxon>Erysipelotrichia</taxon>
        <taxon>Erysipelotrichales</taxon>
        <taxon>Erysipelotrichaceae</taxon>
        <taxon>Floccifex</taxon>
    </lineage>
</organism>
<dbReference type="Pfam" id="PF13411">
    <property type="entry name" value="MerR_1"/>
    <property type="match status" value="1"/>
</dbReference>
<dbReference type="GO" id="GO:0003700">
    <property type="term" value="F:DNA-binding transcription factor activity"/>
    <property type="evidence" value="ECO:0007669"/>
    <property type="project" value="InterPro"/>
</dbReference>
<dbReference type="PRINTS" id="PR00040">
    <property type="entry name" value="HTHMERR"/>
</dbReference>
<dbReference type="PANTHER" id="PTHR30204">
    <property type="entry name" value="REDOX-CYCLING DRUG-SENSING TRANSCRIPTIONAL ACTIVATOR SOXR"/>
    <property type="match status" value="1"/>
</dbReference>
<dbReference type="Gene3D" id="1.10.1660.10">
    <property type="match status" value="1"/>
</dbReference>
<evidence type="ECO:0000256" key="5">
    <source>
        <dbReference type="SAM" id="Phobius"/>
    </source>
</evidence>
<dbReference type="InterPro" id="IPR000551">
    <property type="entry name" value="MerR-type_HTH_dom"/>
</dbReference>
<keyword evidence="5" id="KW-0812">Transmembrane</keyword>
<dbReference type="Proteomes" id="UP000470082">
    <property type="component" value="Unassembled WGS sequence"/>
</dbReference>
<evidence type="ECO:0000256" key="1">
    <source>
        <dbReference type="ARBA" id="ARBA00022491"/>
    </source>
</evidence>
<keyword evidence="8" id="KW-1185">Reference proteome</keyword>
<evidence type="ECO:0000259" key="6">
    <source>
        <dbReference type="PROSITE" id="PS50937"/>
    </source>
</evidence>
<dbReference type="PROSITE" id="PS50937">
    <property type="entry name" value="HTH_MERR_2"/>
    <property type="match status" value="1"/>
</dbReference>
<dbReference type="AlphaFoldDB" id="A0A7X2N3D3"/>
<keyword evidence="1" id="KW-0678">Repressor</keyword>
<dbReference type="InterPro" id="IPR047057">
    <property type="entry name" value="MerR_fam"/>
</dbReference>
<dbReference type="SUPFAM" id="SSF46955">
    <property type="entry name" value="Putative DNA-binding domain"/>
    <property type="match status" value="1"/>
</dbReference>
<accession>A0A7X2N3D3</accession>
<keyword evidence="4" id="KW-0804">Transcription</keyword>
<keyword evidence="2" id="KW-0805">Transcription regulation</keyword>
<feature type="transmembrane region" description="Helical" evidence="5">
    <location>
        <begin position="181"/>
        <end position="205"/>
    </location>
</feature>
<protein>
    <submittedName>
        <fullName evidence="7">MerR family transcriptional regulator</fullName>
    </submittedName>
</protein>
<keyword evidence="5" id="KW-1133">Transmembrane helix</keyword>
<dbReference type="InterPro" id="IPR009061">
    <property type="entry name" value="DNA-bd_dom_put_sf"/>
</dbReference>
<feature type="transmembrane region" description="Helical" evidence="5">
    <location>
        <begin position="151"/>
        <end position="175"/>
    </location>
</feature>
<evidence type="ECO:0000313" key="7">
    <source>
        <dbReference type="EMBL" id="MSS01739.1"/>
    </source>
</evidence>
<gene>
    <name evidence="7" type="ORF">FYJ50_06460</name>
</gene>
<sequence>MVYKRNKGGLMLINDVESIVGLSKKSIRYYEEMGLIAPERNSNNGYRFYNEMNLRQLKIIKFLRELGVPVQELKKVMKNEISLRECIESRLIKIAQERRNYERVTLLCQKILDANESLDTIEIDQYFQSMNVLNKEGFTMRKNEQEHKKQINGAIFSSIGFCAFFGLLASLLIFAQTQEPMPWILFVFLESFFVVPILIVPKILINRIKEIKKGEIDEASKY</sequence>
<evidence type="ECO:0000256" key="2">
    <source>
        <dbReference type="ARBA" id="ARBA00023015"/>
    </source>
</evidence>
<feature type="domain" description="HTH merR-type" evidence="6">
    <location>
        <begin position="21"/>
        <end position="79"/>
    </location>
</feature>
<keyword evidence="3" id="KW-0238">DNA-binding</keyword>
<dbReference type="EMBL" id="VUMM01000011">
    <property type="protein sequence ID" value="MSS01739.1"/>
    <property type="molecule type" value="Genomic_DNA"/>
</dbReference>
<evidence type="ECO:0000256" key="4">
    <source>
        <dbReference type="ARBA" id="ARBA00023163"/>
    </source>
</evidence>
<keyword evidence="5" id="KW-0472">Membrane</keyword>
<dbReference type="CDD" id="cd00592">
    <property type="entry name" value="HTH_MerR-like"/>
    <property type="match status" value="1"/>
</dbReference>
<dbReference type="SMART" id="SM00422">
    <property type="entry name" value="HTH_MERR"/>
    <property type="match status" value="1"/>
</dbReference>
<dbReference type="PANTHER" id="PTHR30204:SF69">
    <property type="entry name" value="MERR-FAMILY TRANSCRIPTIONAL REGULATOR"/>
    <property type="match status" value="1"/>
</dbReference>